<proteinExistence type="predicted"/>
<evidence type="ECO:0000256" key="1">
    <source>
        <dbReference type="SAM" id="MobiDB-lite"/>
    </source>
</evidence>
<dbReference type="GO" id="GO:0016491">
    <property type="term" value="F:oxidoreductase activity"/>
    <property type="evidence" value="ECO:0007669"/>
    <property type="project" value="UniProtKB-KW"/>
</dbReference>
<name>A0A6J4PRN9_9ACTN</name>
<feature type="non-terminal residue" evidence="2">
    <location>
        <position position="1"/>
    </location>
</feature>
<evidence type="ECO:0000313" key="2">
    <source>
        <dbReference type="EMBL" id="CAA9417984.1"/>
    </source>
</evidence>
<keyword evidence="2" id="KW-0830">Ubiquinone</keyword>
<keyword evidence="2" id="KW-0560">Oxidoreductase</keyword>
<feature type="compositionally biased region" description="Basic and acidic residues" evidence="1">
    <location>
        <begin position="71"/>
        <end position="84"/>
    </location>
</feature>
<organism evidence="2">
    <name type="scientific">uncultured Rubrobacteraceae bacterium</name>
    <dbReference type="NCBI Taxonomy" id="349277"/>
    <lineage>
        <taxon>Bacteria</taxon>
        <taxon>Bacillati</taxon>
        <taxon>Actinomycetota</taxon>
        <taxon>Rubrobacteria</taxon>
        <taxon>Rubrobacterales</taxon>
        <taxon>Rubrobacteraceae</taxon>
        <taxon>environmental samples</taxon>
    </lineage>
</organism>
<dbReference type="EMBL" id="CADCVB010000060">
    <property type="protein sequence ID" value="CAA9417984.1"/>
    <property type="molecule type" value="Genomic_DNA"/>
</dbReference>
<sequence>LGGAYSPQRRGGFHVHRADDQRRQPLARGVRGLSASRWRGGGGLRGAGDRRGRRGGRSRAGDSPCGVSHAQDGERGRSKPHEGV</sequence>
<protein>
    <submittedName>
        <fullName evidence="2">NADH-ubiquinone oxidoreductase chain K</fullName>
        <ecNumber evidence="2">1.6.5.3</ecNumber>
    </submittedName>
</protein>
<feature type="region of interest" description="Disordered" evidence="1">
    <location>
        <begin position="1"/>
        <end position="84"/>
    </location>
</feature>
<gene>
    <name evidence="2" type="ORF">AVDCRST_MAG78-824</name>
</gene>
<accession>A0A6J4PRN9</accession>
<reference evidence="2" key="1">
    <citation type="submission" date="2020-02" db="EMBL/GenBank/DDBJ databases">
        <authorList>
            <person name="Meier V. D."/>
        </authorList>
    </citation>
    <scope>NUCLEOTIDE SEQUENCE</scope>
    <source>
        <strain evidence="2">AVDCRST_MAG78</strain>
    </source>
</reference>
<feature type="non-terminal residue" evidence="2">
    <location>
        <position position="84"/>
    </location>
</feature>
<dbReference type="AlphaFoldDB" id="A0A6J4PRN9"/>
<dbReference type="EC" id="1.6.5.3" evidence="2"/>